<name>A0A1G9FV34_9FIRM</name>
<evidence type="ECO:0000259" key="3">
    <source>
        <dbReference type="Pfam" id="PF07969"/>
    </source>
</evidence>
<keyword evidence="1" id="KW-0479">Metal-binding</keyword>
<keyword evidence="5" id="KW-1185">Reference proteome</keyword>
<accession>A0A1G9FV34</accession>
<evidence type="ECO:0000256" key="2">
    <source>
        <dbReference type="ARBA" id="ARBA00022801"/>
    </source>
</evidence>
<proteinExistence type="predicted"/>
<evidence type="ECO:0000256" key="1">
    <source>
        <dbReference type="ARBA" id="ARBA00022723"/>
    </source>
</evidence>
<dbReference type="EMBL" id="FNFP01000005">
    <property type="protein sequence ID" value="SDK92205.1"/>
    <property type="molecule type" value="Genomic_DNA"/>
</dbReference>
<dbReference type="RefSeq" id="WP_090553795.1">
    <property type="nucleotide sequence ID" value="NZ_FNFP01000005.1"/>
</dbReference>
<dbReference type="NCBIfam" id="NF006685">
    <property type="entry name" value="PRK09230.1"/>
    <property type="match status" value="1"/>
</dbReference>
<dbReference type="InterPro" id="IPR052349">
    <property type="entry name" value="Metallo-hydrolase_Enzymes"/>
</dbReference>
<evidence type="ECO:0000313" key="5">
    <source>
        <dbReference type="Proteomes" id="UP000198718"/>
    </source>
</evidence>
<dbReference type="InterPro" id="IPR032466">
    <property type="entry name" value="Metal_Hydrolase"/>
</dbReference>
<dbReference type="CDD" id="cd01293">
    <property type="entry name" value="Bact_CD"/>
    <property type="match status" value="1"/>
</dbReference>
<dbReference type="Gene3D" id="3.20.20.140">
    <property type="entry name" value="Metal-dependent hydrolases"/>
    <property type="match status" value="1"/>
</dbReference>
<dbReference type="PANTHER" id="PTHR32027:SF0">
    <property type="entry name" value="CYTOSINE DEAMINASE"/>
    <property type="match status" value="1"/>
</dbReference>
<dbReference type="OrthoDB" id="9815027at2"/>
<protein>
    <submittedName>
        <fullName evidence="4">Cytosine deaminase</fullName>
    </submittedName>
</protein>
<dbReference type="PANTHER" id="PTHR32027">
    <property type="entry name" value="CYTOSINE DEAMINASE"/>
    <property type="match status" value="1"/>
</dbReference>
<dbReference type="Pfam" id="PF07969">
    <property type="entry name" value="Amidohydro_3"/>
    <property type="match status" value="1"/>
</dbReference>
<dbReference type="STRING" id="393762.SAMN05660472_02258"/>
<dbReference type="InterPro" id="IPR013108">
    <property type="entry name" value="Amidohydro_3"/>
</dbReference>
<dbReference type="GO" id="GO:0004131">
    <property type="term" value="F:cytosine deaminase activity"/>
    <property type="evidence" value="ECO:0007669"/>
    <property type="project" value="TreeGrafter"/>
</dbReference>
<organism evidence="4 5">
    <name type="scientific">Natronincola ferrireducens</name>
    <dbReference type="NCBI Taxonomy" id="393762"/>
    <lineage>
        <taxon>Bacteria</taxon>
        <taxon>Bacillati</taxon>
        <taxon>Bacillota</taxon>
        <taxon>Clostridia</taxon>
        <taxon>Peptostreptococcales</taxon>
        <taxon>Natronincolaceae</taxon>
        <taxon>Natronincola</taxon>
    </lineage>
</organism>
<dbReference type="AlphaFoldDB" id="A0A1G9FV34"/>
<feature type="domain" description="Amidohydrolase 3" evidence="3">
    <location>
        <begin position="37"/>
        <end position="398"/>
    </location>
</feature>
<evidence type="ECO:0000313" key="4">
    <source>
        <dbReference type="EMBL" id="SDK92205.1"/>
    </source>
</evidence>
<dbReference type="Gene3D" id="2.30.40.10">
    <property type="entry name" value="Urease, subunit C, domain 1"/>
    <property type="match status" value="1"/>
</dbReference>
<dbReference type="InterPro" id="IPR011059">
    <property type="entry name" value="Metal-dep_hydrolase_composite"/>
</dbReference>
<keyword evidence="2" id="KW-0378">Hydrolase</keyword>
<dbReference type="GO" id="GO:0046872">
    <property type="term" value="F:metal ion binding"/>
    <property type="evidence" value="ECO:0007669"/>
    <property type="project" value="UniProtKB-KW"/>
</dbReference>
<gene>
    <name evidence="4" type="ORF">SAMN05660472_02258</name>
</gene>
<sequence>MLIKNARQHNVEDVIDILIQDGKITKIHNNIEIEGEEVIDAKGGLVLPPFVEPHIHLDTTLTAGEPKWNESGTLFEGIERWGERKEQLTREDVKRRAKKALEWQIANGIQYVRTHVDVTDPQLTALRAMVEVREEMKEYITLQIVAFPQEGILSYPNGLELLEEAIKLGADVIGAIPHFEFTREYGVASIEKVFQLAEKYNCLIDVHCDEIDDEQSRFIEVVATKAYEYQMGERVTASHTTAMHSYNNAYTYKLFRLLKLSGINFVANPLVNIHLQGRFDTYPKRRGITRVKELLEAGINVGFGHDDIFDPWYPLGTGNMLQVLHMGLHLCQMMGYSEINRSIDMITTNSAKILNIIDEYGIEEGKPGNLIILPAENGYDAIRRQVSVLYSIRGGKVIAQTTPSTTIIKLGDKENIIDFTK</sequence>
<dbReference type="Proteomes" id="UP000198718">
    <property type="component" value="Unassembled WGS sequence"/>
</dbReference>
<dbReference type="SUPFAM" id="SSF51338">
    <property type="entry name" value="Composite domain of metallo-dependent hydrolases"/>
    <property type="match status" value="1"/>
</dbReference>
<dbReference type="FunFam" id="3.20.20.140:FF:000019">
    <property type="entry name" value="Cytosine deaminase"/>
    <property type="match status" value="1"/>
</dbReference>
<dbReference type="GO" id="GO:0035888">
    <property type="term" value="F:isoguanine deaminase activity"/>
    <property type="evidence" value="ECO:0007669"/>
    <property type="project" value="TreeGrafter"/>
</dbReference>
<reference evidence="4 5" key="1">
    <citation type="submission" date="2016-10" db="EMBL/GenBank/DDBJ databases">
        <authorList>
            <person name="de Groot N.N."/>
        </authorList>
    </citation>
    <scope>NUCLEOTIDE SEQUENCE [LARGE SCALE GENOMIC DNA]</scope>
    <source>
        <strain evidence="4 5">DSM 18346</strain>
    </source>
</reference>
<dbReference type="SUPFAM" id="SSF51556">
    <property type="entry name" value="Metallo-dependent hydrolases"/>
    <property type="match status" value="1"/>
</dbReference>
<dbReference type="NCBIfam" id="NF005748">
    <property type="entry name" value="PRK07572.1"/>
    <property type="match status" value="1"/>
</dbReference>
<dbReference type="GO" id="GO:0006209">
    <property type="term" value="P:cytosine catabolic process"/>
    <property type="evidence" value="ECO:0007669"/>
    <property type="project" value="TreeGrafter"/>
</dbReference>